<evidence type="ECO:0000313" key="8">
    <source>
        <dbReference type="EMBL" id="CAG9312998.1"/>
    </source>
</evidence>
<dbReference type="EMBL" id="CAJZBQ010000009">
    <property type="protein sequence ID" value="CAG9312998.1"/>
    <property type="molecule type" value="Genomic_DNA"/>
</dbReference>
<keyword evidence="9" id="KW-1185">Reference proteome</keyword>
<dbReference type="InterPro" id="IPR001876">
    <property type="entry name" value="Znf_RanBP2"/>
</dbReference>
<comment type="caution">
    <text evidence="8">The sequence shown here is derived from an EMBL/GenBank/DDBJ whole genome shotgun (WGS) entry which is preliminary data.</text>
</comment>
<sequence length="402" mass="45234">MSEPSIFECSICLTPFNSSNRAPMSLPCGHVFCKLCISQYSCTFSACPNDQTPHPPLDKLPLCLNILHNLPKPLIKVTCCTAHPRRQIKYKCRVHNTCLCSECVLLHAGPGHELLLFKVNTEKLREDIKELADTTDSVAKDAEKALQEYVVMSKKLSSFYENQISRVNSAFEVAIRQIVSRQKELVEGLRKHLRDQQNALDMKKNKCSMSLEKAKGWSTKLHNLSKDLGDMTYDEFSKYISETYSELSTISPTKNQEDLKLYVFNDLINLGELGNLSIFKEMKEIKEMNWTCSRCTLENPESESYCNACLSARSSAAATTTATGATTLGGENDSWRCLTCNKWNPGNNKCCSTGCDKNQPDFAKSVGTGNQKHSPQDKFKLRVKNVNRPRGKARTHKRNSSF</sequence>
<dbReference type="PROSITE" id="PS50199">
    <property type="entry name" value="ZF_RANBP2_2"/>
    <property type="match status" value="1"/>
</dbReference>
<evidence type="ECO:0000259" key="6">
    <source>
        <dbReference type="PROSITE" id="PS50089"/>
    </source>
</evidence>
<evidence type="ECO:0000256" key="4">
    <source>
        <dbReference type="ARBA" id="ARBA00022833"/>
    </source>
</evidence>
<accession>A0AAU9IXF3</accession>
<dbReference type="Gene3D" id="3.30.160.60">
    <property type="entry name" value="Classic Zinc Finger"/>
    <property type="match status" value="1"/>
</dbReference>
<keyword evidence="2" id="KW-0479">Metal-binding</keyword>
<dbReference type="PROSITE" id="PS00518">
    <property type="entry name" value="ZF_RING_1"/>
    <property type="match status" value="1"/>
</dbReference>
<name>A0AAU9IXF3_9CILI</name>
<evidence type="ECO:0000256" key="3">
    <source>
        <dbReference type="ARBA" id="ARBA00022771"/>
    </source>
</evidence>
<dbReference type="SMART" id="SM00184">
    <property type="entry name" value="RING"/>
    <property type="match status" value="1"/>
</dbReference>
<dbReference type="Gene3D" id="4.10.1060.10">
    <property type="entry name" value="Zinc finger, RanBP2-type"/>
    <property type="match status" value="1"/>
</dbReference>
<dbReference type="SUPFAM" id="SSF57845">
    <property type="entry name" value="B-box zinc-binding domain"/>
    <property type="match status" value="1"/>
</dbReference>
<evidence type="ECO:0000313" key="9">
    <source>
        <dbReference type="Proteomes" id="UP001162131"/>
    </source>
</evidence>
<organism evidence="8 9">
    <name type="scientific">Blepharisma stoltei</name>
    <dbReference type="NCBI Taxonomy" id="1481888"/>
    <lineage>
        <taxon>Eukaryota</taxon>
        <taxon>Sar</taxon>
        <taxon>Alveolata</taxon>
        <taxon>Ciliophora</taxon>
        <taxon>Postciliodesmatophora</taxon>
        <taxon>Heterotrichea</taxon>
        <taxon>Heterotrichida</taxon>
        <taxon>Blepharismidae</taxon>
        <taxon>Blepharisma</taxon>
    </lineage>
</organism>
<evidence type="ECO:0000256" key="2">
    <source>
        <dbReference type="ARBA" id="ARBA00022723"/>
    </source>
</evidence>
<dbReference type="SUPFAM" id="SSF57850">
    <property type="entry name" value="RING/U-box"/>
    <property type="match status" value="1"/>
</dbReference>
<dbReference type="Gene3D" id="3.30.40.10">
    <property type="entry name" value="Zinc/RING finger domain, C3HC4 (zinc finger)"/>
    <property type="match status" value="1"/>
</dbReference>
<reference evidence="8" key="1">
    <citation type="submission" date="2021-09" db="EMBL/GenBank/DDBJ databases">
        <authorList>
            <consortium name="AG Swart"/>
            <person name="Singh M."/>
            <person name="Singh A."/>
            <person name="Seah K."/>
            <person name="Emmerich C."/>
        </authorList>
    </citation>
    <scope>NUCLEOTIDE SEQUENCE</scope>
    <source>
        <strain evidence="8">ATCC30299</strain>
    </source>
</reference>
<feature type="domain" description="RING-type" evidence="6">
    <location>
        <begin position="9"/>
        <end position="51"/>
    </location>
</feature>
<dbReference type="Pfam" id="PF13639">
    <property type="entry name" value="zf-RING_2"/>
    <property type="match status" value="1"/>
</dbReference>
<keyword evidence="3 5" id="KW-0863">Zinc-finger</keyword>
<dbReference type="InterPro" id="IPR013083">
    <property type="entry name" value="Znf_RING/FYVE/PHD"/>
</dbReference>
<dbReference type="InterPro" id="IPR050143">
    <property type="entry name" value="TRIM/RBCC"/>
</dbReference>
<dbReference type="PROSITE" id="PS01358">
    <property type="entry name" value="ZF_RANBP2_1"/>
    <property type="match status" value="1"/>
</dbReference>
<keyword evidence="4" id="KW-0862">Zinc</keyword>
<feature type="domain" description="RanBP2-type" evidence="7">
    <location>
        <begin position="286"/>
        <end position="315"/>
    </location>
</feature>
<evidence type="ECO:0000256" key="1">
    <source>
        <dbReference type="ARBA" id="ARBA00017887"/>
    </source>
</evidence>
<dbReference type="Proteomes" id="UP001162131">
    <property type="component" value="Unassembled WGS sequence"/>
</dbReference>
<evidence type="ECO:0000259" key="7">
    <source>
        <dbReference type="PROSITE" id="PS50199"/>
    </source>
</evidence>
<dbReference type="InterPro" id="IPR017907">
    <property type="entry name" value="Znf_RING_CS"/>
</dbReference>
<dbReference type="PROSITE" id="PS50089">
    <property type="entry name" value="ZF_RING_2"/>
    <property type="match status" value="1"/>
</dbReference>
<gene>
    <name evidence="8" type="ORF">BSTOLATCC_MIC7789</name>
</gene>
<evidence type="ECO:0000256" key="5">
    <source>
        <dbReference type="PROSITE-ProRule" id="PRU00322"/>
    </source>
</evidence>
<proteinExistence type="predicted"/>
<dbReference type="AlphaFoldDB" id="A0AAU9IXF3"/>
<protein>
    <recommendedName>
        <fullName evidence="1">RanBP-type and C3HC4-type zinc finger-containing protein 1</fullName>
    </recommendedName>
</protein>
<dbReference type="InterPro" id="IPR001841">
    <property type="entry name" value="Znf_RING"/>
</dbReference>
<dbReference type="GO" id="GO:0008270">
    <property type="term" value="F:zinc ion binding"/>
    <property type="evidence" value="ECO:0007669"/>
    <property type="project" value="UniProtKB-KW"/>
</dbReference>
<dbReference type="PANTHER" id="PTHR24103">
    <property type="entry name" value="E3 UBIQUITIN-PROTEIN LIGASE TRIM"/>
    <property type="match status" value="1"/>
</dbReference>